<dbReference type="InterPro" id="IPR006619">
    <property type="entry name" value="PGRP_domain_met/bac"/>
</dbReference>
<dbReference type="InterPro" id="IPR036779">
    <property type="entry name" value="LysM_dom_sf"/>
</dbReference>
<dbReference type="Pfam" id="PF01476">
    <property type="entry name" value="LysM"/>
    <property type="match status" value="1"/>
</dbReference>
<dbReference type="InterPro" id="IPR002502">
    <property type="entry name" value="Amidase_domain"/>
</dbReference>
<keyword evidence="4" id="KW-0961">Cell wall biogenesis/degradation</keyword>
<evidence type="ECO:0000256" key="5">
    <source>
        <dbReference type="SAM" id="SignalP"/>
    </source>
</evidence>
<gene>
    <name evidence="7" type="ORF">SAMN05660836_00697</name>
</gene>
<dbReference type="GO" id="GO:0009253">
    <property type="term" value="P:peptidoglycan catabolic process"/>
    <property type="evidence" value="ECO:0007669"/>
    <property type="project" value="InterPro"/>
</dbReference>
<dbReference type="SUPFAM" id="SSF55846">
    <property type="entry name" value="N-acetylmuramoyl-L-alanine amidase-like"/>
    <property type="match status" value="1"/>
</dbReference>
<feature type="signal peptide" evidence="5">
    <location>
        <begin position="1"/>
        <end position="22"/>
    </location>
</feature>
<feature type="domain" description="LysM" evidence="6">
    <location>
        <begin position="61"/>
        <end position="104"/>
    </location>
</feature>
<accession>A0A1I4RMA0</accession>
<dbReference type="InterPro" id="IPR036505">
    <property type="entry name" value="Amidase/PGRP_sf"/>
</dbReference>
<protein>
    <recommendedName>
        <fullName evidence="2">N-acetylmuramoyl-L-alanine amidase</fullName>
        <ecNumber evidence="2">3.5.1.28</ecNumber>
    </recommendedName>
</protein>
<feature type="chain" id="PRO_5011767963" description="N-acetylmuramoyl-L-alanine amidase" evidence="5">
    <location>
        <begin position="23"/>
        <end position="265"/>
    </location>
</feature>
<dbReference type="PANTHER" id="PTHR30417:SF1">
    <property type="entry name" value="N-ACETYLMURAMOYL-L-ALANINE AMIDASE AMID"/>
    <property type="match status" value="1"/>
</dbReference>
<dbReference type="GO" id="GO:0009254">
    <property type="term" value="P:peptidoglycan turnover"/>
    <property type="evidence" value="ECO:0007669"/>
    <property type="project" value="TreeGrafter"/>
</dbReference>
<keyword evidence="5" id="KW-0732">Signal</keyword>
<keyword evidence="8" id="KW-1185">Reference proteome</keyword>
<name>A0A1I4RMA0_9BACT</name>
<dbReference type="GO" id="GO:0008745">
    <property type="term" value="F:N-acetylmuramoyl-L-alanine amidase activity"/>
    <property type="evidence" value="ECO:0007669"/>
    <property type="project" value="UniProtKB-EC"/>
</dbReference>
<dbReference type="InterPro" id="IPR018392">
    <property type="entry name" value="LysM"/>
</dbReference>
<evidence type="ECO:0000256" key="2">
    <source>
        <dbReference type="ARBA" id="ARBA00011901"/>
    </source>
</evidence>
<dbReference type="CDD" id="cd00118">
    <property type="entry name" value="LysM"/>
    <property type="match status" value="1"/>
</dbReference>
<dbReference type="PANTHER" id="PTHR30417">
    <property type="entry name" value="N-ACETYLMURAMOYL-L-ALANINE AMIDASE AMID"/>
    <property type="match status" value="1"/>
</dbReference>
<dbReference type="Pfam" id="PF01510">
    <property type="entry name" value="Amidase_2"/>
    <property type="match status" value="1"/>
</dbReference>
<sequence length="265" mass="29751">MSGLRTGAVSVLLLFMWGCASGVPQQPGTYTTHYRQEIYQPQRDTEVVERTLWVRSAPKTIVHEVAPLETLWRLSKMYGVSVESIRKANGLRDNTIYVGQKLVIPNARYFKNVIPLYPTNKWRYIILHHTATDIGKATVIHKCHRERGFIYGLGYHFLIDNGTLGKGDGQIEVSPRWIKQQDGAHCKAGGMNHVGIGIALIGDFNDKPPTEAQIRSLLLLLNVLMDYYHIPPSHVMGHGDVPGAQTDCPGKLFPWRTIRLALSSK</sequence>
<dbReference type="InterPro" id="IPR051206">
    <property type="entry name" value="NAMLAA_amidase_2"/>
</dbReference>
<dbReference type="RefSeq" id="WP_093393480.1">
    <property type="nucleotide sequence ID" value="NZ_FOUU01000001.1"/>
</dbReference>
<evidence type="ECO:0000256" key="1">
    <source>
        <dbReference type="ARBA" id="ARBA00001561"/>
    </source>
</evidence>
<evidence type="ECO:0000313" key="8">
    <source>
        <dbReference type="Proteomes" id="UP000199611"/>
    </source>
</evidence>
<dbReference type="Proteomes" id="UP000199611">
    <property type="component" value="Unassembled WGS sequence"/>
</dbReference>
<dbReference type="GO" id="GO:0008270">
    <property type="term" value="F:zinc ion binding"/>
    <property type="evidence" value="ECO:0007669"/>
    <property type="project" value="InterPro"/>
</dbReference>
<evidence type="ECO:0000259" key="6">
    <source>
        <dbReference type="PROSITE" id="PS51782"/>
    </source>
</evidence>
<dbReference type="AlphaFoldDB" id="A0A1I4RMA0"/>
<reference evidence="8" key="1">
    <citation type="submission" date="2016-10" db="EMBL/GenBank/DDBJ databases">
        <authorList>
            <person name="Varghese N."/>
            <person name="Submissions S."/>
        </authorList>
    </citation>
    <scope>NUCLEOTIDE SEQUENCE [LARGE SCALE GENOMIC DNA]</scope>
    <source>
        <strain evidence="8">DSM 9990</strain>
    </source>
</reference>
<dbReference type="SUPFAM" id="SSF54106">
    <property type="entry name" value="LysM domain"/>
    <property type="match status" value="1"/>
</dbReference>
<dbReference type="Gene3D" id="3.40.80.10">
    <property type="entry name" value="Peptidoglycan recognition protein-like"/>
    <property type="match status" value="1"/>
</dbReference>
<dbReference type="EMBL" id="FOUU01000001">
    <property type="protein sequence ID" value="SFM53357.1"/>
    <property type="molecule type" value="Genomic_DNA"/>
</dbReference>
<dbReference type="SMART" id="SM00701">
    <property type="entry name" value="PGRP"/>
    <property type="match status" value="1"/>
</dbReference>
<dbReference type="STRING" id="39841.SAMN05660836_00697"/>
<dbReference type="EC" id="3.5.1.28" evidence="2"/>
<dbReference type="PROSITE" id="PS51782">
    <property type="entry name" value="LYSM"/>
    <property type="match status" value="1"/>
</dbReference>
<dbReference type="GO" id="GO:0071555">
    <property type="term" value="P:cell wall organization"/>
    <property type="evidence" value="ECO:0007669"/>
    <property type="project" value="UniProtKB-KW"/>
</dbReference>
<evidence type="ECO:0000256" key="4">
    <source>
        <dbReference type="ARBA" id="ARBA00023316"/>
    </source>
</evidence>
<dbReference type="CDD" id="cd06583">
    <property type="entry name" value="PGRP"/>
    <property type="match status" value="1"/>
</dbReference>
<dbReference type="SMART" id="SM00257">
    <property type="entry name" value="LysM"/>
    <property type="match status" value="1"/>
</dbReference>
<dbReference type="SMART" id="SM00644">
    <property type="entry name" value="Ami_2"/>
    <property type="match status" value="1"/>
</dbReference>
<proteinExistence type="predicted"/>
<dbReference type="Gene3D" id="3.10.350.10">
    <property type="entry name" value="LysM domain"/>
    <property type="match status" value="1"/>
</dbReference>
<organism evidence="7 8">
    <name type="scientific">Thermodesulforhabdus norvegica</name>
    <dbReference type="NCBI Taxonomy" id="39841"/>
    <lineage>
        <taxon>Bacteria</taxon>
        <taxon>Pseudomonadati</taxon>
        <taxon>Thermodesulfobacteriota</taxon>
        <taxon>Syntrophobacteria</taxon>
        <taxon>Syntrophobacterales</taxon>
        <taxon>Thermodesulforhabdaceae</taxon>
        <taxon>Thermodesulforhabdus</taxon>
    </lineage>
</organism>
<comment type="catalytic activity">
    <reaction evidence="1">
        <text>Hydrolyzes the link between N-acetylmuramoyl residues and L-amino acid residues in certain cell-wall glycopeptides.</text>
        <dbReference type="EC" id="3.5.1.28"/>
    </reaction>
</comment>
<evidence type="ECO:0000313" key="7">
    <source>
        <dbReference type="EMBL" id="SFM53357.1"/>
    </source>
</evidence>
<keyword evidence="3" id="KW-0378">Hydrolase</keyword>
<evidence type="ECO:0000256" key="3">
    <source>
        <dbReference type="ARBA" id="ARBA00022801"/>
    </source>
</evidence>